<dbReference type="SMART" id="SM00862">
    <property type="entry name" value="Trans_reg_C"/>
    <property type="match status" value="1"/>
</dbReference>
<feature type="transmembrane region" description="Helical" evidence="4">
    <location>
        <begin position="135"/>
        <end position="153"/>
    </location>
</feature>
<organism evidence="6 7">
    <name type="scientific">Mesorhizobium ventifaucium</name>
    <dbReference type="NCBI Taxonomy" id="666020"/>
    <lineage>
        <taxon>Bacteria</taxon>
        <taxon>Pseudomonadati</taxon>
        <taxon>Pseudomonadota</taxon>
        <taxon>Alphaproteobacteria</taxon>
        <taxon>Hyphomicrobiales</taxon>
        <taxon>Phyllobacteriaceae</taxon>
        <taxon>Mesorhizobium</taxon>
    </lineage>
</organism>
<dbReference type="PROSITE" id="PS51755">
    <property type="entry name" value="OMPR_PHOB"/>
    <property type="match status" value="1"/>
</dbReference>
<dbReference type="SUPFAM" id="SSF48452">
    <property type="entry name" value="TPR-like"/>
    <property type="match status" value="1"/>
</dbReference>
<keyword evidence="2" id="KW-0802">TPR repeat</keyword>
<dbReference type="SUPFAM" id="SSF46894">
    <property type="entry name" value="C-terminal effector domain of the bipartite response regulators"/>
    <property type="match status" value="1"/>
</dbReference>
<dbReference type="Pfam" id="PF00486">
    <property type="entry name" value="Trans_reg_C"/>
    <property type="match status" value="1"/>
</dbReference>
<evidence type="ECO:0000313" key="6">
    <source>
        <dbReference type="EMBL" id="CAH2398852.1"/>
    </source>
</evidence>
<dbReference type="CDD" id="cd00383">
    <property type="entry name" value="trans_reg_C"/>
    <property type="match status" value="1"/>
</dbReference>
<evidence type="ECO:0000259" key="5">
    <source>
        <dbReference type="PROSITE" id="PS51755"/>
    </source>
</evidence>
<feature type="domain" description="OmpR/PhoB-type" evidence="5">
    <location>
        <begin position="6"/>
        <end position="103"/>
    </location>
</feature>
<dbReference type="Proteomes" id="UP001152604">
    <property type="component" value="Unassembled WGS sequence"/>
</dbReference>
<proteinExistence type="predicted"/>
<dbReference type="PROSITE" id="PS50005">
    <property type="entry name" value="TPR"/>
    <property type="match status" value="1"/>
</dbReference>
<dbReference type="Gene3D" id="1.10.10.10">
    <property type="entry name" value="Winged helix-like DNA-binding domain superfamily/Winged helix DNA-binding domain"/>
    <property type="match status" value="1"/>
</dbReference>
<dbReference type="InterPro" id="IPR001867">
    <property type="entry name" value="OmpR/PhoB-type_DNA-bd"/>
</dbReference>
<dbReference type="InterPro" id="IPR036388">
    <property type="entry name" value="WH-like_DNA-bd_sf"/>
</dbReference>
<gene>
    <name evidence="6" type="ORF">MES4922_20318</name>
</gene>
<dbReference type="Gene3D" id="1.25.40.10">
    <property type="entry name" value="Tetratricopeptide repeat domain"/>
    <property type="match status" value="1"/>
</dbReference>
<keyword evidence="7" id="KW-1185">Reference proteome</keyword>
<feature type="DNA-binding region" description="OmpR/PhoB-type" evidence="3">
    <location>
        <begin position="6"/>
        <end position="103"/>
    </location>
</feature>
<dbReference type="InterPro" id="IPR016032">
    <property type="entry name" value="Sig_transdc_resp-reg_C-effctor"/>
</dbReference>
<sequence length="687" mass="75006">MNLVNPPSLVLNGVEFDFDAGLLHGERGEDVPLRPQSLAVLKHLVANANRVVTKEELLDAVLPGIAVTENSLSQCISEIRKAIGDEKQSLLKTVARRGYRFVPESQAPGIPHDRYPQVHGAASPDQHETKSRRTLIFVSAVLAIVAAVAAFIWRPTFDTEVPPSLSIAVLPFANLSEAEEQAYLANGFAEDLTTELARVPGLFVVSRNAARAYRNSGLPPAKIAKELGVRYLLEGSVRRLGDEVRINAHLVDASTVGQIWAERFEGPFTDVFKLQDQVTGQIVAALQLKLVPGKATLAVSGDTDDPEAYQAFRRAIEARRTDTPSGTVEASGHLRQALALDADFGAAAAELAWLHWDADDARRQALGLSWTEIDDELYGNLAIAAGNPSPGYYQLISELLVREHRSDEAVAALQKAIALDPSDSWTYEGLSQALIFNGRPAEGRTFLEAALRVDPGWTEWRHYQAGLAAFGQGRYEEAVAQLEQVDVRSPNPWTKFYGLHVLVAALAHLDRLPEAASALEQLRSVLSERQEGQPNLLIAQQFFVYKRPEDIVRLLDGLRKAGVSELPAGVEPGSAERMNGVDISNLIIGHELTGRQILPDVSAYHAVIAADGSVTRTVGEEVVTGRMWVQGDSLCSAYPRKLTGCGAVFRNLDGTSGATNEYILLSRIKRYEFRSRSSSTSLRLQRP</sequence>
<evidence type="ECO:0000313" key="7">
    <source>
        <dbReference type="Proteomes" id="UP001152604"/>
    </source>
</evidence>
<dbReference type="EMBL" id="CAKXZS010000012">
    <property type="protein sequence ID" value="CAH2398852.1"/>
    <property type="molecule type" value="Genomic_DNA"/>
</dbReference>
<evidence type="ECO:0000256" key="3">
    <source>
        <dbReference type="PROSITE-ProRule" id="PRU01091"/>
    </source>
</evidence>
<keyword evidence="1 3" id="KW-0238">DNA-binding</keyword>
<keyword evidence="4" id="KW-0472">Membrane</keyword>
<evidence type="ECO:0000256" key="1">
    <source>
        <dbReference type="ARBA" id="ARBA00023125"/>
    </source>
</evidence>
<dbReference type="SMART" id="SM00028">
    <property type="entry name" value="TPR"/>
    <property type="match status" value="3"/>
</dbReference>
<evidence type="ECO:0000256" key="4">
    <source>
        <dbReference type="SAM" id="Phobius"/>
    </source>
</evidence>
<keyword evidence="4" id="KW-1133">Transmembrane helix</keyword>
<evidence type="ECO:0000256" key="2">
    <source>
        <dbReference type="PROSITE-ProRule" id="PRU00339"/>
    </source>
</evidence>
<dbReference type="InterPro" id="IPR011990">
    <property type="entry name" value="TPR-like_helical_dom_sf"/>
</dbReference>
<dbReference type="InterPro" id="IPR019734">
    <property type="entry name" value="TPR_rpt"/>
</dbReference>
<name>A0ABN8JLC5_9HYPH</name>
<comment type="caution">
    <text evidence="6">The sequence shown here is derived from an EMBL/GenBank/DDBJ whole genome shotgun (WGS) entry which is preliminary data.</text>
</comment>
<feature type="repeat" description="TPR" evidence="2">
    <location>
        <begin position="390"/>
        <end position="423"/>
    </location>
</feature>
<protein>
    <submittedName>
        <fullName evidence="6">Adenylate/guanylate cyclase</fullName>
    </submittedName>
</protein>
<keyword evidence="4" id="KW-0812">Transmembrane</keyword>
<dbReference type="Gene3D" id="3.40.50.10070">
    <property type="entry name" value="TolB, N-terminal domain"/>
    <property type="match status" value="1"/>
</dbReference>
<reference evidence="6" key="1">
    <citation type="submission" date="2022-03" db="EMBL/GenBank/DDBJ databases">
        <authorList>
            <person name="Brunel B."/>
        </authorList>
    </citation>
    <scope>NUCLEOTIDE SEQUENCE</scope>
    <source>
        <strain evidence="6">STM4922sample</strain>
    </source>
</reference>
<accession>A0ABN8JLC5</accession>
<dbReference type="Pfam" id="PF14559">
    <property type="entry name" value="TPR_19"/>
    <property type="match status" value="1"/>
</dbReference>